<name>A0A087SYZ4_STEMI</name>
<feature type="non-terminal residue" evidence="1">
    <location>
        <position position="66"/>
    </location>
</feature>
<organism evidence="1 2">
    <name type="scientific">Stegodyphus mimosarum</name>
    <name type="common">African social velvet spider</name>
    <dbReference type="NCBI Taxonomy" id="407821"/>
    <lineage>
        <taxon>Eukaryota</taxon>
        <taxon>Metazoa</taxon>
        <taxon>Ecdysozoa</taxon>
        <taxon>Arthropoda</taxon>
        <taxon>Chelicerata</taxon>
        <taxon>Arachnida</taxon>
        <taxon>Araneae</taxon>
        <taxon>Araneomorphae</taxon>
        <taxon>Entelegynae</taxon>
        <taxon>Eresoidea</taxon>
        <taxon>Eresidae</taxon>
        <taxon>Stegodyphus</taxon>
    </lineage>
</organism>
<feature type="non-terminal residue" evidence="1">
    <location>
        <position position="1"/>
    </location>
</feature>
<sequence>EDLALRLTCVLALDRFGDFISDQVIAPVRETCAQVLGAVTNIMSEDRVAKVLQILLQLLSRPEWEA</sequence>
<accession>A0A087SYZ4</accession>
<gene>
    <name evidence="1" type="ORF">X975_24901</name>
</gene>
<dbReference type="GO" id="GO:0017025">
    <property type="term" value="F:TBP-class protein binding"/>
    <property type="evidence" value="ECO:0007669"/>
    <property type="project" value="InterPro"/>
</dbReference>
<reference evidence="1 2" key="1">
    <citation type="submission" date="2013-11" db="EMBL/GenBank/DDBJ databases">
        <title>Genome sequencing of Stegodyphus mimosarum.</title>
        <authorList>
            <person name="Bechsgaard J."/>
        </authorList>
    </citation>
    <scope>NUCLEOTIDE SEQUENCE [LARGE SCALE GENOMIC DNA]</scope>
</reference>
<dbReference type="PANTHER" id="PTHR36498:SF1">
    <property type="entry name" value="TATA-BINDING PROTEIN-ASSOCIATED FACTOR 172"/>
    <property type="match status" value="1"/>
</dbReference>
<dbReference type="EMBL" id="KK112605">
    <property type="protein sequence ID" value="KFM58083.1"/>
    <property type="molecule type" value="Genomic_DNA"/>
</dbReference>
<dbReference type="STRING" id="407821.A0A087SYZ4"/>
<proteinExistence type="predicted"/>
<dbReference type="InterPro" id="IPR016024">
    <property type="entry name" value="ARM-type_fold"/>
</dbReference>
<dbReference type="Proteomes" id="UP000054359">
    <property type="component" value="Unassembled WGS sequence"/>
</dbReference>
<evidence type="ECO:0000313" key="2">
    <source>
        <dbReference type="Proteomes" id="UP000054359"/>
    </source>
</evidence>
<dbReference type="SUPFAM" id="SSF48371">
    <property type="entry name" value="ARM repeat"/>
    <property type="match status" value="1"/>
</dbReference>
<keyword evidence="2" id="KW-1185">Reference proteome</keyword>
<dbReference type="GO" id="GO:0003677">
    <property type="term" value="F:DNA binding"/>
    <property type="evidence" value="ECO:0007669"/>
    <property type="project" value="InterPro"/>
</dbReference>
<dbReference type="InterPro" id="IPR044972">
    <property type="entry name" value="Mot1"/>
</dbReference>
<dbReference type="GO" id="GO:0016887">
    <property type="term" value="F:ATP hydrolysis activity"/>
    <property type="evidence" value="ECO:0007669"/>
    <property type="project" value="InterPro"/>
</dbReference>
<dbReference type="OrthoDB" id="10252227at2759"/>
<dbReference type="PANTHER" id="PTHR36498">
    <property type="entry name" value="TATA-BINDING PROTEIN-ASSOCIATED FACTOR 172"/>
    <property type="match status" value="1"/>
</dbReference>
<evidence type="ECO:0000313" key="1">
    <source>
        <dbReference type="EMBL" id="KFM58083.1"/>
    </source>
</evidence>
<dbReference type="AlphaFoldDB" id="A0A087SYZ4"/>
<protein>
    <submittedName>
        <fullName evidence="1">TATA-binding protein-associated factor 172</fullName>
    </submittedName>
</protein>